<dbReference type="RefSeq" id="WP_167368887.1">
    <property type="nucleotide sequence ID" value="NZ_FNKX01000005.1"/>
</dbReference>
<protein>
    <recommendedName>
        <fullName evidence="3">Transposase of IS4/5 family</fullName>
    </recommendedName>
</protein>
<proteinExistence type="predicted"/>
<reference evidence="2" key="1">
    <citation type="submission" date="2016-10" db="EMBL/GenBank/DDBJ databases">
        <authorList>
            <person name="Varghese N."/>
            <person name="Submissions S."/>
        </authorList>
    </citation>
    <scope>NUCLEOTIDE SEQUENCE [LARGE SCALE GENOMIC DNA]</scope>
    <source>
        <strain evidence="2">DUS833</strain>
    </source>
</reference>
<name>A0A1H1KK68_9BURK</name>
<accession>A0A1H1KK68</accession>
<evidence type="ECO:0000313" key="1">
    <source>
        <dbReference type="EMBL" id="SDR62693.1"/>
    </source>
</evidence>
<evidence type="ECO:0008006" key="3">
    <source>
        <dbReference type="Google" id="ProtNLM"/>
    </source>
</evidence>
<keyword evidence="2" id="KW-1185">Reference proteome</keyword>
<dbReference type="Proteomes" id="UP000199365">
    <property type="component" value="Unassembled WGS sequence"/>
</dbReference>
<dbReference type="EMBL" id="FNKX01000005">
    <property type="protein sequence ID" value="SDR62693.1"/>
    <property type="molecule type" value="Genomic_DNA"/>
</dbReference>
<sequence>MAQSQPWQEIPTTLSVEEFGQFVWPHLSKGRRSPARKLSAHAMFNYILKALYLGCQR</sequence>
<organism evidence="1 2">
    <name type="scientific">Paraburkholderia tuberum</name>
    <dbReference type="NCBI Taxonomy" id="157910"/>
    <lineage>
        <taxon>Bacteria</taxon>
        <taxon>Pseudomonadati</taxon>
        <taxon>Pseudomonadota</taxon>
        <taxon>Betaproteobacteria</taxon>
        <taxon>Burkholderiales</taxon>
        <taxon>Burkholderiaceae</taxon>
        <taxon>Paraburkholderia</taxon>
    </lineage>
</organism>
<dbReference type="AlphaFoldDB" id="A0A1H1KK68"/>
<evidence type="ECO:0000313" key="2">
    <source>
        <dbReference type="Proteomes" id="UP000199365"/>
    </source>
</evidence>
<gene>
    <name evidence="1" type="ORF">SAMN05445850_8363</name>
</gene>